<comment type="caution">
    <text evidence="1">The sequence shown here is derived from an EMBL/GenBank/DDBJ whole genome shotgun (WGS) entry which is preliminary data.</text>
</comment>
<reference evidence="1 2" key="1">
    <citation type="submission" date="2023-01" db="EMBL/GenBank/DDBJ databases">
        <title>Genomes from the Australian National Cyanobacteria Reference Collection.</title>
        <authorList>
            <person name="Willis A."/>
            <person name="Lee E.M.F."/>
        </authorList>
    </citation>
    <scope>NUCLEOTIDE SEQUENCE [LARGE SCALE GENOMIC DNA]</scope>
    <source>
        <strain evidence="1 2">CS-537/01</strain>
    </source>
</reference>
<dbReference type="Proteomes" id="UP001212123">
    <property type="component" value="Unassembled WGS sequence"/>
</dbReference>
<proteinExistence type="predicted"/>
<dbReference type="EMBL" id="JAQMTU010000078">
    <property type="protein sequence ID" value="MDB9487575.1"/>
    <property type="molecule type" value="Genomic_DNA"/>
</dbReference>
<organism evidence="1 2">
    <name type="scientific">Dolichospermum circinale CS-537/01</name>
    <dbReference type="NCBI Taxonomy" id="3021739"/>
    <lineage>
        <taxon>Bacteria</taxon>
        <taxon>Bacillati</taxon>
        <taxon>Cyanobacteriota</taxon>
        <taxon>Cyanophyceae</taxon>
        <taxon>Nostocales</taxon>
        <taxon>Aphanizomenonaceae</taxon>
        <taxon>Dolichospermum</taxon>
        <taxon>Dolichospermum circinale</taxon>
    </lineage>
</organism>
<sequence>MDLFTGDSREVHGRFTGTFTGRSREDHGKFISSSREGYMKPMNRLPKEDLSSGQIAEFLGVSRKTVTSYYEKVRQAYFWLDESELSYGASNQKRYTQFCVAAIEDLFASENHQKWINDIQSSNKTHKANGSNDLPQPGGEIVSFVNNPESSALVVPEDFIPVEIEVIDPIEVRKYDLSRFTTANLTNVANLNTNKNNKLTALEQATTEKFRLMGKAAAQKAIHAYTAAFNEELSSLTED</sequence>
<name>A0ABT5A7Q3_9CYAN</name>
<evidence type="ECO:0000313" key="2">
    <source>
        <dbReference type="Proteomes" id="UP001212123"/>
    </source>
</evidence>
<evidence type="ECO:0000313" key="1">
    <source>
        <dbReference type="EMBL" id="MDB9487575.1"/>
    </source>
</evidence>
<protein>
    <submittedName>
        <fullName evidence="1">Uncharacterized protein</fullName>
    </submittedName>
</protein>
<dbReference type="RefSeq" id="WP_271792274.1">
    <property type="nucleotide sequence ID" value="NZ_JAQMTU010000078.1"/>
</dbReference>
<accession>A0ABT5A7Q3</accession>
<gene>
    <name evidence="1" type="ORF">PN492_13625</name>
</gene>
<keyword evidence="2" id="KW-1185">Reference proteome</keyword>